<comment type="subcellular location">
    <subcellularLocation>
        <location evidence="1">Membrane</location>
        <topology evidence="1">Multi-pass membrane protein</topology>
    </subcellularLocation>
</comment>
<feature type="domain" description="G-protein coupled receptors family 1 profile" evidence="9">
    <location>
        <begin position="260"/>
        <end position="509"/>
    </location>
</feature>
<evidence type="ECO:0000256" key="2">
    <source>
        <dbReference type="ARBA" id="ARBA00022692"/>
    </source>
</evidence>
<dbReference type="Gene3D" id="1.20.1070.10">
    <property type="entry name" value="Rhodopsin 7-helix transmembrane proteins"/>
    <property type="match status" value="3"/>
</dbReference>
<evidence type="ECO:0000256" key="6">
    <source>
        <dbReference type="ARBA" id="ARBA00023170"/>
    </source>
</evidence>
<keyword evidence="6" id="KW-0675">Receptor</keyword>
<feature type="domain" description="G-protein coupled receptors family 1 profile" evidence="9">
    <location>
        <begin position="554"/>
        <end position="645"/>
    </location>
</feature>
<keyword evidence="4" id="KW-0297">G-protein coupled receptor</keyword>
<keyword evidence="2 8" id="KW-0812">Transmembrane</keyword>
<keyword evidence="11" id="KW-1185">Reference proteome</keyword>
<evidence type="ECO:0000259" key="9">
    <source>
        <dbReference type="PROSITE" id="PS50262"/>
    </source>
</evidence>
<evidence type="ECO:0000313" key="10">
    <source>
        <dbReference type="EMBL" id="RMX57771.1"/>
    </source>
</evidence>
<feature type="transmembrane region" description="Helical" evidence="8">
    <location>
        <begin position="606"/>
        <end position="626"/>
    </location>
</feature>
<dbReference type="PRINTS" id="PR00237">
    <property type="entry name" value="GPCRRHODOPSN"/>
</dbReference>
<dbReference type="PANTHER" id="PTHR45695:SF9">
    <property type="entry name" value="LEUCOKININ RECEPTOR"/>
    <property type="match status" value="1"/>
</dbReference>
<dbReference type="EMBL" id="RCHS01000611">
    <property type="protein sequence ID" value="RMX57771.1"/>
    <property type="molecule type" value="Genomic_DNA"/>
</dbReference>
<keyword evidence="7" id="KW-0807">Transducer</keyword>
<dbReference type="GO" id="GO:0004930">
    <property type="term" value="F:G protein-coupled receptor activity"/>
    <property type="evidence" value="ECO:0007669"/>
    <property type="project" value="UniProtKB-KW"/>
</dbReference>
<feature type="transmembrane region" description="Helical" evidence="8">
    <location>
        <begin position="281"/>
        <end position="308"/>
    </location>
</feature>
<proteinExistence type="predicted"/>
<dbReference type="PANTHER" id="PTHR45695">
    <property type="entry name" value="LEUCOKININ RECEPTOR-RELATED"/>
    <property type="match status" value="1"/>
</dbReference>
<feature type="transmembrane region" description="Helical" evidence="8">
    <location>
        <begin position="455"/>
        <end position="473"/>
    </location>
</feature>
<evidence type="ECO:0000256" key="7">
    <source>
        <dbReference type="ARBA" id="ARBA00023224"/>
    </source>
</evidence>
<evidence type="ECO:0000256" key="8">
    <source>
        <dbReference type="SAM" id="Phobius"/>
    </source>
</evidence>
<dbReference type="AlphaFoldDB" id="A0A3M6UVU1"/>
<feature type="transmembrane region" description="Helical" evidence="8">
    <location>
        <begin position="116"/>
        <end position="135"/>
    </location>
</feature>
<feature type="transmembrane region" description="Helical" evidence="8">
    <location>
        <begin position="320"/>
        <end position="341"/>
    </location>
</feature>
<evidence type="ECO:0000256" key="4">
    <source>
        <dbReference type="ARBA" id="ARBA00023040"/>
    </source>
</evidence>
<dbReference type="InterPro" id="IPR017452">
    <property type="entry name" value="GPCR_Rhodpsn_7TM"/>
</dbReference>
<gene>
    <name evidence="10" type="ORF">pdam_00006758</name>
</gene>
<dbReference type="InterPro" id="IPR000276">
    <property type="entry name" value="GPCR_Rhodpsn"/>
</dbReference>
<feature type="transmembrane region" description="Helical" evidence="8">
    <location>
        <begin position="493"/>
        <end position="511"/>
    </location>
</feature>
<feature type="transmembrane region" description="Helical" evidence="8">
    <location>
        <begin position="404"/>
        <end position="423"/>
    </location>
</feature>
<evidence type="ECO:0000256" key="5">
    <source>
        <dbReference type="ARBA" id="ARBA00023136"/>
    </source>
</evidence>
<organism evidence="10 11">
    <name type="scientific">Pocillopora damicornis</name>
    <name type="common">Cauliflower coral</name>
    <name type="synonym">Millepora damicornis</name>
    <dbReference type="NCBI Taxonomy" id="46731"/>
    <lineage>
        <taxon>Eukaryota</taxon>
        <taxon>Metazoa</taxon>
        <taxon>Cnidaria</taxon>
        <taxon>Anthozoa</taxon>
        <taxon>Hexacorallia</taxon>
        <taxon>Scleractinia</taxon>
        <taxon>Astrocoeniina</taxon>
        <taxon>Pocilloporidae</taxon>
        <taxon>Pocillopora</taxon>
    </lineage>
</organism>
<feature type="domain" description="G-protein coupled receptors family 1 profile" evidence="9">
    <location>
        <begin position="1"/>
        <end position="216"/>
    </location>
</feature>
<dbReference type="SUPFAM" id="SSF81321">
    <property type="entry name" value="Family A G protein-coupled receptor-like"/>
    <property type="match status" value="3"/>
</dbReference>
<feature type="transmembrane region" description="Helical" evidence="8">
    <location>
        <begin position="71"/>
        <end position="91"/>
    </location>
</feature>
<dbReference type="GO" id="GO:0005886">
    <property type="term" value="C:plasma membrane"/>
    <property type="evidence" value="ECO:0007669"/>
    <property type="project" value="TreeGrafter"/>
</dbReference>
<dbReference type="Proteomes" id="UP000275408">
    <property type="component" value="Unassembled WGS sequence"/>
</dbReference>
<evidence type="ECO:0000313" key="11">
    <source>
        <dbReference type="Proteomes" id="UP000275408"/>
    </source>
</evidence>
<reference evidence="10 11" key="1">
    <citation type="journal article" date="2018" name="Sci. Rep.">
        <title>Comparative analysis of the Pocillopora damicornis genome highlights role of immune system in coral evolution.</title>
        <authorList>
            <person name="Cunning R."/>
            <person name="Bay R.A."/>
            <person name="Gillette P."/>
            <person name="Baker A.C."/>
            <person name="Traylor-Knowles N."/>
        </authorList>
    </citation>
    <scope>NUCLEOTIDE SEQUENCE [LARGE SCALE GENOMIC DNA]</scope>
    <source>
        <strain evidence="10">RSMAS</strain>
        <tissue evidence="10">Whole animal</tissue>
    </source>
</reference>
<evidence type="ECO:0000256" key="3">
    <source>
        <dbReference type="ARBA" id="ARBA00022989"/>
    </source>
</evidence>
<protein>
    <recommendedName>
        <fullName evidence="9">G-protein coupled receptors family 1 profile domain-containing protein</fullName>
    </recommendedName>
</protein>
<keyword evidence="3 8" id="KW-1133">Transmembrane helix</keyword>
<evidence type="ECO:0000256" key="1">
    <source>
        <dbReference type="ARBA" id="ARBA00004141"/>
    </source>
</evidence>
<feature type="transmembrane region" description="Helical" evidence="8">
    <location>
        <begin position="190"/>
        <end position="211"/>
    </location>
</feature>
<name>A0A3M6UVU1_POCDA</name>
<accession>A0A3M6UVU1</accession>
<dbReference type="CDD" id="cd00637">
    <property type="entry name" value="7tm_classA_rhodopsin-like"/>
    <property type="match status" value="2"/>
</dbReference>
<keyword evidence="5 8" id="KW-0472">Membrane</keyword>
<feature type="transmembrane region" description="Helical" evidence="8">
    <location>
        <begin position="41"/>
        <end position="59"/>
    </location>
</feature>
<sequence length="645" mass="72518">MGFGDMLSELEEKSVFSDVVGGDVICKLQGFLADASYNTSITTLLVIVYLGIKAITDTFNSRSDNFSNREYIKLLLIWCMCLVISLPTASINKAETNEDGKLICANTSLGSTGREIYCTVHAILFFIIPLIYIIVTQRKIFHSLRANVIPMPCNSHIINSNQRHKKVAKTLPALSLAFFSSQSPFMIHRLLISAGLVWGAAQLMIFLNVALDPLQYGYYGENLKSIDRSLHMAMSGRFPIALIATFTCIYFLIFLSSILGNSSVLWLCYKLKRQRDSSLTCCIANLAIADVAFMVLSIFDFIAFVWTWVGGEISCKLQGFSIEACYSTSLMTLALISFERLKAVVDPLSVRLITRENMRRKLIAVWSVSAVVASPLLYAYQTQIDDTGTVSCTNIMFGDMARQIYYTIHAFCFFLVPLVYMIVVQKRIFLSLRSSAASNTSNTIASVRCKRHYKVAKVLAALTIAFLICWSPFMVTRTMMYFHLTNGGYVWRASQLLILLNTVLDPILYGVNGEAMRQYARSLFKKTGQPPFPRVDPPRDRQERVQAINFSWCWVSGDVICKLHGFLVDTSYNTSITTLVVISYLRLKAITDPFNSRSDNFSNREYMKLVLTWCMCLVISLPTASINKVETNEDGKLICANTSWP</sequence>
<comment type="caution">
    <text evidence="10">The sequence shown here is derived from an EMBL/GenBank/DDBJ whole genome shotgun (WGS) entry which is preliminary data.</text>
</comment>
<dbReference type="Pfam" id="PF00001">
    <property type="entry name" value="7tm_1"/>
    <property type="match status" value="3"/>
</dbReference>
<feature type="transmembrane region" description="Helical" evidence="8">
    <location>
        <begin position="240"/>
        <end position="269"/>
    </location>
</feature>
<feature type="transmembrane region" description="Helical" evidence="8">
    <location>
        <begin position="362"/>
        <end position="380"/>
    </location>
</feature>
<dbReference type="PROSITE" id="PS50262">
    <property type="entry name" value="G_PROTEIN_RECEP_F1_2"/>
    <property type="match status" value="3"/>
</dbReference>
<dbReference type="OrthoDB" id="5987936at2759"/>